<keyword evidence="2" id="KW-1185">Reference proteome</keyword>
<protein>
    <submittedName>
        <fullName evidence="1">Uncharacterized protein</fullName>
    </submittedName>
</protein>
<accession>A0A2C5ZSB4</accession>
<proteinExistence type="predicted"/>
<organism evidence="1 2">
    <name type="scientific">Ophiocordyceps australis</name>
    <dbReference type="NCBI Taxonomy" id="1399860"/>
    <lineage>
        <taxon>Eukaryota</taxon>
        <taxon>Fungi</taxon>
        <taxon>Dikarya</taxon>
        <taxon>Ascomycota</taxon>
        <taxon>Pezizomycotina</taxon>
        <taxon>Sordariomycetes</taxon>
        <taxon>Hypocreomycetidae</taxon>
        <taxon>Hypocreales</taxon>
        <taxon>Ophiocordycipitaceae</taxon>
        <taxon>Ophiocordyceps</taxon>
    </lineage>
</organism>
<name>A0A2C5ZSB4_9HYPO</name>
<evidence type="ECO:0000313" key="2">
    <source>
        <dbReference type="Proteomes" id="UP000224854"/>
    </source>
</evidence>
<sequence length="214" mass="22487">MEEKKNSGVQLSSRPLAHPPVRTAQQLWRVFIVGCCAGTWPRWRPISSRVPEAGSGTSKSSSSSTRLLVAAAQADGEAAPVAAPLPSSAQRHGWHLRRPAFVSSPTRDAASCSSPGHKAPCTDGQLLPCPAMSSPVPSTLPSSALYGVLCGASVDTYACCTTSPTWRLHSTCSHAFHATHSTPRTARDSRPCPPRLVVGSATHLPRAAGAAWLH</sequence>
<dbReference type="EMBL" id="NJEU01000069">
    <property type="protein sequence ID" value="PHH82241.1"/>
    <property type="molecule type" value="Genomic_DNA"/>
</dbReference>
<comment type="caution">
    <text evidence="1">The sequence shown here is derived from an EMBL/GenBank/DDBJ whole genome shotgun (WGS) entry which is preliminary data.</text>
</comment>
<evidence type="ECO:0000313" key="1">
    <source>
        <dbReference type="EMBL" id="PHH82241.1"/>
    </source>
</evidence>
<gene>
    <name evidence="1" type="ORF">CDD82_6560</name>
</gene>
<reference evidence="1 2" key="1">
    <citation type="submission" date="2017-06" db="EMBL/GenBank/DDBJ databases">
        <title>Ant-infecting Ophiocordyceps genomes reveal a high diversity of potential behavioral manipulation genes and a possible major role for enterotoxins.</title>
        <authorList>
            <person name="De Bekker C."/>
            <person name="Evans H.C."/>
            <person name="Brachmann A."/>
            <person name="Hughes D.P."/>
        </authorList>
    </citation>
    <scope>NUCLEOTIDE SEQUENCE [LARGE SCALE GENOMIC DNA]</scope>
    <source>
        <strain evidence="1 2">1348a</strain>
    </source>
</reference>
<dbReference type="AlphaFoldDB" id="A0A2C5ZSB4"/>
<dbReference type="Proteomes" id="UP000224854">
    <property type="component" value="Unassembled WGS sequence"/>
</dbReference>